<dbReference type="Gene3D" id="3.40.50.2300">
    <property type="match status" value="1"/>
</dbReference>
<feature type="modified residue" description="4-aspartylphosphate" evidence="2">
    <location>
        <position position="60"/>
    </location>
</feature>
<name>A0AAW9QUZ9_9CHRO</name>
<dbReference type="PROSITE" id="PS50110">
    <property type="entry name" value="RESPONSE_REGULATORY"/>
    <property type="match status" value="1"/>
</dbReference>
<dbReference type="Pfam" id="PF20586">
    <property type="entry name" value="DUF6788"/>
    <property type="match status" value="1"/>
</dbReference>
<keyword evidence="1 2" id="KW-0597">Phosphoprotein</keyword>
<evidence type="ECO:0000313" key="5">
    <source>
        <dbReference type="Proteomes" id="UP001328733"/>
    </source>
</evidence>
<comment type="caution">
    <text evidence="4">The sequence shown here is derived from an EMBL/GenBank/DDBJ whole genome shotgun (WGS) entry which is preliminary data.</text>
</comment>
<evidence type="ECO:0000256" key="1">
    <source>
        <dbReference type="ARBA" id="ARBA00022553"/>
    </source>
</evidence>
<dbReference type="RefSeq" id="WP_332865228.1">
    <property type="nucleotide sequence ID" value="NZ_JBAFSM010000019.1"/>
</dbReference>
<dbReference type="SUPFAM" id="SSF52172">
    <property type="entry name" value="CheY-like"/>
    <property type="match status" value="1"/>
</dbReference>
<keyword evidence="5" id="KW-1185">Reference proteome</keyword>
<gene>
    <name evidence="4" type="ORF">V0288_11505</name>
</gene>
<evidence type="ECO:0000256" key="2">
    <source>
        <dbReference type="PROSITE-ProRule" id="PRU00169"/>
    </source>
</evidence>
<dbReference type="InterPro" id="IPR011006">
    <property type="entry name" value="CheY-like_superfamily"/>
</dbReference>
<dbReference type="SMART" id="SM00448">
    <property type="entry name" value="REC"/>
    <property type="match status" value="1"/>
</dbReference>
<feature type="domain" description="Response regulatory" evidence="3">
    <location>
        <begin position="4"/>
        <end position="127"/>
    </location>
</feature>
<dbReference type="GO" id="GO:0000160">
    <property type="term" value="P:phosphorelay signal transduction system"/>
    <property type="evidence" value="ECO:0007669"/>
    <property type="project" value="InterPro"/>
</dbReference>
<sequence length="263" mass="30557">MPVKLLFVDDELDFERAILQRFRQEIRSGEYEIIFVHSGEEALEAIEADRNHEIELLITDLKMPAARLDGFGLIGALRDRGISLKTLIVSAYGDVENYQNAIREDVLLFLTKPINILELKPLIEEALKRPESIGTSSRKVRLNTLQRVIKELPSGQKGKLIENLLESLDLEDLERLREELPDRLNERIEAARKREEEKQILVSKIKNGEIDVNTPLEILDGAYIEEKYIPKDGKTFGPYYYLRWWEEGRLKNKYLGKKDPRKN</sequence>
<dbReference type="Proteomes" id="UP001328733">
    <property type="component" value="Unassembled WGS sequence"/>
</dbReference>
<dbReference type="InterPro" id="IPR050595">
    <property type="entry name" value="Bact_response_regulator"/>
</dbReference>
<dbReference type="InterPro" id="IPR001789">
    <property type="entry name" value="Sig_transdc_resp-reg_receiver"/>
</dbReference>
<dbReference type="InterPro" id="IPR046738">
    <property type="entry name" value="DUF6788"/>
</dbReference>
<accession>A0AAW9QUZ9</accession>
<protein>
    <submittedName>
        <fullName evidence="4">Response regulator</fullName>
    </submittedName>
</protein>
<dbReference type="PANTHER" id="PTHR44591">
    <property type="entry name" value="STRESS RESPONSE REGULATOR PROTEIN 1"/>
    <property type="match status" value="1"/>
</dbReference>
<reference evidence="4 5" key="1">
    <citation type="submission" date="2024-01" db="EMBL/GenBank/DDBJ databases">
        <title>Genomic insights into the taxonomy and metabolism of the cyanobacterium Pannus brasiliensis CCIBt3594.</title>
        <authorList>
            <person name="Machado M."/>
            <person name="Botero N.B."/>
            <person name="Andreote A.P.D."/>
            <person name="Feitosa A.M.T."/>
            <person name="Popin R."/>
            <person name="Sivonen K."/>
            <person name="Fiore M.F."/>
        </authorList>
    </citation>
    <scope>NUCLEOTIDE SEQUENCE [LARGE SCALE GENOMIC DNA]</scope>
    <source>
        <strain evidence="4 5">CCIBt3594</strain>
    </source>
</reference>
<dbReference type="PANTHER" id="PTHR44591:SF3">
    <property type="entry name" value="RESPONSE REGULATORY DOMAIN-CONTAINING PROTEIN"/>
    <property type="match status" value="1"/>
</dbReference>
<evidence type="ECO:0000259" key="3">
    <source>
        <dbReference type="PROSITE" id="PS50110"/>
    </source>
</evidence>
<dbReference type="Pfam" id="PF00072">
    <property type="entry name" value="Response_reg"/>
    <property type="match status" value="1"/>
</dbReference>
<dbReference type="EMBL" id="JBAFSM010000019">
    <property type="protein sequence ID" value="MEG3437746.1"/>
    <property type="molecule type" value="Genomic_DNA"/>
</dbReference>
<proteinExistence type="predicted"/>
<organism evidence="4 5">
    <name type="scientific">Pannus brasiliensis CCIBt3594</name>
    <dbReference type="NCBI Taxonomy" id="1427578"/>
    <lineage>
        <taxon>Bacteria</taxon>
        <taxon>Bacillati</taxon>
        <taxon>Cyanobacteriota</taxon>
        <taxon>Cyanophyceae</taxon>
        <taxon>Oscillatoriophycideae</taxon>
        <taxon>Chroococcales</taxon>
        <taxon>Microcystaceae</taxon>
        <taxon>Pannus</taxon>
    </lineage>
</organism>
<evidence type="ECO:0000313" key="4">
    <source>
        <dbReference type="EMBL" id="MEG3437746.1"/>
    </source>
</evidence>
<dbReference type="AlphaFoldDB" id="A0AAW9QUZ9"/>